<dbReference type="Proteomes" id="UP001464891">
    <property type="component" value="Unassembled WGS sequence"/>
</dbReference>
<gene>
    <name evidence="2" type="ORF">NC998_11780</name>
</gene>
<protein>
    <recommendedName>
        <fullName evidence="4">Transmembrane protein</fullName>
    </recommendedName>
</protein>
<organism evidence="2 3">
    <name type="scientific">Trichocoleus desertorum GB2-A4</name>
    <dbReference type="NCBI Taxonomy" id="2933944"/>
    <lineage>
        <taxon>Bacteria</taxon>
        <taxon>Bacillati</taxon>
        <taxon>Cyanobacteriota</taxon>
        <taxon>Cyanophyceae</taxon>
        <taxon>Leptolyngbyales</taxon>
        <taxon>Trichocoleusaceae</taxon>
        <taxon>Trichocoleus</taxon>
    </lineage>
</organism>
<feature type="transmembrane region" description="Helical" evidence="1">
    <location>
        <begin position="36"/>
        <end position="57"/>
    </location>
</feature>
<evidence type="ECO:0000256" key="1">
    <source>
        <dbReference type="SAM" id="Phobius"/>
    </source>
</evidence>
<feature type="transmembrane region" description="Helical" evidence="1">
    <location>
        <begin position="6"/>
        <end position="24"/>
    </location>
</feature>
<accession>A0ABV0J7L6</accession>
<keyword evidence="1" id="KW-1133">Transmembrane helix</keyword>
<keyword evidence="1" id="KW-0472">Membrane</keyword>
<dbReference type="EMBL" id="JAMPKM010000006">
    <property type="protein sequence ID" value="MEP0817773.1"/>
    <property type="molecule type" value="Genomic_DNA"/>
</dbReference>
<evidence type="ECO:0000313" key="3">
    <source>
        <dbReference type="Proteomes" id="UP001464891"/>
    </source>
</evidence>
<keyword evidence="3" id="KW-1185">Reference proteome</keyword>
<dbReference type="RefSeq" id="WP_242016880.1">
    <property type="nucleotide sequence ID" value="NZ_JAMPKM010000006.1"/>
</dbReference>
<reference evidence="2 3" key="1">
    <citation type="submission" date="2022-04" db="EMBL/GenBank/DDBJ databases">
        <title>Positive selection, recombination, and allopatry shape intraspecific diversity of widespread and dominant cyanobacteria.</title>
        <authorList>
            <person name="Wei J."/>
            <person name="Shu W."/>
            <person name="Hu C."/>
        </authorList>
    </citation>
    <scope>NUCLEOTIDE SEQUENCE [LARGE SCALE GENOMIC DNA]</scope>
    <source>
        <strain evidence="2 3">GB2-A4</strain>
    </source>
</reference>
<sequence length="115" mass="12890">MFTPLIVLAILMVVIALVTWALRLMQEAIEHQEFSLMLAGCLVATAAAAIMGVYLMMGDYMGYVSQLAQRPYVTYTFSELPIWEIQAEEVAQISLPLHRETLQKRAPQTFATVNP</sequence>
<name>A0ABV0J7L6_9CYAN</name>
<keyword evidence="1" id="KW-0812">Transmembrane</keyword>
<evidence type="ECO:0000313" key="2">
    <source>
        <dbReference type="EMBL" id="MEP0817773.1"/>
    </source>
</evidence>
<comment type="caution">
    <text evidence="2">The sequence shown here is derived from an EMBL/GenBank/DDBJ whole genome shotgun (WGS) entry which is preliminary data.</text>
</comment>
<proteinExistence type="predicted"/>
<evidence type="ECO:0008006" key="4">
    <source>
        <dbReference type="Google" id="ProtNLM"/>
    </source>
</evidence>